<dbReference type="Gene3D" id="2.120.10.80">
    <property type="entry name" value="Kelch-type beta propeller"/>
    <property type="match status" value="2"/>
</dbReference>
<sequence>MAALTAAWRPITHLPSHPRSSHTLSILQSSLHLFSGSLPSAAAYSAELYILPLSPAIPIAITVLASPLSPPPRISAASTVLDGTLYVFGGHGGSDTNPLVEGGRVWSFAAGGHEWTPLDPSDENAPFPEARSGHAMAAAGGKIYVHSGSLQDLWCFDVRDRRWERLADAPGDPKSGMGIAITGGRELWRFGGWERAVDVFDISNGTWRSISYTHGPPARSGSGLFPIRFARTGTEYLVTLFGERDPSADGPGVLFDDVWAYNIANAEWSEVTISSTMKPNPRGQFAAVAVGSPDGGSNGRGVVVQGGLDEDNWTLEDWWLLEFN</sequence>
<keyword evidence="4" id="KW-1185">Reference proteome</keyword>
<dbReference type="InterPro" id="IPR015915">
    <property type="entry name" value="Kelch-typ_b-propeller"/>
</dbReference>
<keyword evidence="2" id="KW-0408">Iron</keyword>
<dbReference type="Pfam" id="PF24681">
    <property type="entry name" value="Kelch_KLHDC2_KLHL20_DRC7"/>
    <property type="match status" value="1"/>
</dbReference>
<reference evidence="3 4" key="1">
    <citation type="submission" date="2024-02" db="EMBL/GenBank/DDBJ databases">
        <title>Discinaceae phylogenomics.</title>
        <authorList>
            <person name="Dirks A.C."/>
            <person name="James T.Y."/>
        </authorList>
    </citation>
    <scope>NUCLEOTIDE SEQUENCE [LARGE SCALE GENOMIC DNA]</scope>
    <source>
        <strain evidence="3 4">ACD0624</strain>
    </source>
</reference>
<dbReference type="PANTHER" id="PTHR47435">
    <property type="entry name" value="KELCH REPEAT PROTEIN (AFU_ORTHOLOGUE AFUA_5G12780)"/>
    <property type="match status" value="1"/>
</dbReference>
<evidence type="ECO:0000313" key="4">
    <source>
        <dbReference type="Proteomes" id="UP001447188"/>
    </source>
</evidence>
<dbReference type="PANTHER" id="PTHR47435:SF4">
    <property type="entry name" value="KELCH REPEAT PROTEIN (AFU_ORTHOLOGUE AFUA_5G12780)"/>
    <property type="match status" value="1"/>
</dbReference>
<proteinExistence type="predicted"/>
<organism evidence="3 4">
    <name type="scientific">Discina gigas</name>
    <dbReference type="NCBI Taxonomy" id="1032678"/>
    <lineage>
        <taxon>Eukaryota</taxon>
        <taxon>Fungi</taxon>
        <taxon>Dikarya</taxon>
        <taxon>Ascomycota</taxon>
        <taxon>Pezizomycotina</taxon>
        <taxon>Pezizomycetes</taxon>
        <taxon>Pezizales</taxon>
        <taxon>Discinaceae</taxon>
        <taxon>Discina</taxon>
    </lineage>
</organism>
<dbReference type="Proteomes" id="UP001447188">
    <property type="component" value="Unassembled WGS sequence"/>
</dbReference>
<dbReference type="SUPFAM" id="SSF117281">
    <property type="entry name" value="Kelch motif"/>
    <property type="match status" value="2"/>
</dbReference>
<gene>
    <name evidence="3" type="ORF">Q9L58_006124</name>
</gene>
<name>A0ABR3GGM4_9PEZI</name>
<accession>A0ABR3GGM4</accession>
<protein>
    <recommendedName>
        <fullName evidence="5">Galactose oxidase</fullName>
    </recommendedName>
</protein>
<evidence type="ECO:0000256" key="2">
    <source>
        <dbReference type="ARBA" id="ARBA00023004"/>
    </source>
</evidence>
<evidence type="ECO:0008006" key="5">
    <source>
        <dbReference type="Google" id="ProtNLM"/>
    </source>
</evidence>
<evidence type="ECO:0000313" key="3">
    <source>
        <dbReference type="EMBL" id="KAL0634930.1"/>
    </source>
</evidence>
<keyword evidence="1" id="KW-0677">Repeat</keyword>
<comment type="caution">
    <text evidence="3">The sequence shown here is derived from an EMBL/GenBank/DDBJ whole genome shotgun (WGS) entry which is preliminary data.</text>
</comment>
<dbReference type="EMBL" id="JBBBZM010000081">
    <property type="protein sequence ID" value="KAL0634930.1"/>
    <property type="molecule type" value="Genomic_DNA"/>
</dbReference>
<evidence type="ECO:0000256" key="1">
    <source>
        <dbReference type="ARBA" id="ARBA00022737"/>
    </source>
</evidence>